<dbReference type="AlphaFoldDB" id="A0A1I1T3G7"/>
<dbReference type="RefSeq" id="WP_091562556.1">
    <property type="nucleotide sequence ID" value="NZ_BNAC01000005.1"/>
</dbReference>
<feature type="domain" description="DUF58" evidence="2">
    <location>
        <begin position="208"/>
        <end position="253"/>
    </location>
</feature>
<evidence type="ECO:0000313" key="3">
    <source>
        <dbReference type="EMBL" id="SFD51598.1"/>
    </source>
</evidence>
<feature type="transmembrane region" description="Helical" evidence="1">
    <location>
        <begin position="41"/>
        <end position="60"/>
    </location>
</feature>
<accession>A0A1I1T3G7</accession>
<evidence type="ECO:0000313" key="4">
    <source>
        <dbReference type="Proteomes" id="UP000199022"/>
    </source>
</evidence>
<evidence type="ECO:0000259" key="2">
    <source>
        <dbReference type="Pfam" id="PF01882"/>
    </source>
</evidence>
<organism evidence="3 4">
    <name type="scientific">Klenkia taihuensis</name>
    <dbReference type="NCBI Taxonomy" id="1225127"/>
    <lineage>
        <taxon>Bacteria</taxon>
        <taxon>Bacillati</taxon>
        <taxon>Actinomycetota</taxon>
        <taxon>Actinomycetes</taxon>
        <taxon>Geodermatophilales</taxon>
        <taxon>Geodermatophilaceae</taxon>
        <taxon>Klenkia</taxon>
    </lineage>
</organism>
<dbReference type="OrthoDB" id="9812729at2"/>
<dbReference type="Proteomes" id="UP000199022">
    <property type="component" value="Unassembled WGS sequence"/>
</dbReference>
<keyword evidence="1" id="KW-1133">Transmembrane helix</keyword>
<keyword evidence="4" id="KW-1185">Reference proteome</keyword>
<keyword evidence="1" id="KW-0812">Transmembrane</keyword>
<dbReference type="PANTHER" id="PTHR34351:SF1">
    <property type="entry name" value="SLR1927 PROTEIN"/>
    <property type="match status" value="1"/>
</dbReference>
<evidence type="ECO:0000256" key="1">
    <source>
        <dbReference type="SAM" id="Phobius"/>
    </source>
</evidence>
<name>A0A1I1T3G7_9ACTN</name>
<dbReference type="InterPro" id="IPR002881">
    <property type="entry name" value="DUF58"/>
</dbReference>
<gene>
    <name evidence="3" type="ORF">SAMN05661030_3593</name>
</gene>
<reference evidence="4" key="1">
    <citation type="submission" date="2016-10" db="EMBL/GenBank/DDBJ databases">
        <authorList>
            <person name="Varghese N."/>
            <person name="Submissions S."/>
        </authorList>
    </citation>
    <scope>NUCLEOTIDE SEQUENCE [LARGE SCALE GENOMIC DNA]</scope>
    <source>
        <strain evidence="4">DSM 45962</strain>
    </source>
</reference>
<proteinExistence type="predicted"/>
<dbReference type="STRING" id="1225127.SAMN05661030_3593"/>
<protein>
    <submittedName>
        <fullName evidence="3">Uncharacterized conserved protein, DUF58 family, contains vWF domain</fullName>
    </submittedName>
</protein>
<dbReference type="Pfam" id="PF01882">
    <property type="entry name" value="DUF58"/>
    <property type="match status" value="1"/>
</dbReference>
<sequence>MGRGRGRLADLTSSLTLRGGCLVAAGTTLVLLGAVLGERSLVQVAVFVLALPALAAVGVVRARFRLASRRTVTPSRLPRGQDADVLLEVTNTDRRPGGLWAMSEQLPADLGPRPRFLVERLPSGATAALRYRVHGARRGRLPLGPLRLRLVDPFGLVLRTTSGVDTATLLVVPRVRPLGRVALSGGAGGGAAGARRSLAVHGEDDVSTREYRRGDDLRKVHWRATARTGELMVRLEEKPWRSSATLLVDTRQRAHVLGGELTAGPPGDPAPPPDTLEWVVEAAASIGDHLLAAGADLRVLTDTGELTGGGPHGGPDRSGLAEALAGVTASRATDLGTGLAALRRTGDGPLVCLLAAVTPEDVTALVRARSGPGSDVAVLVDTPAWHDATARGGAGRRYALAPGARVRLTQQQEQAAGLLRAAGWRVVTAGPQDAVETVWARVGAAAAGGRAVPA</sequence>
<feature type="transmembrane region" description="Helical" evidence="1">
    <location>
        <begin position="15"/>
        <end position="35"/>
    </location>
</feature>
<dbReference type="EMBL" id="FOMD01000004">
    <property type="protein sequence ID" value="SFD51598.1"/>
    <property type="molecule type" value="Genomic_DNA"/>
</dbReference>
<dbReference type="PANTHER" id="PTHR34351">
    <property type="entry name" value="SLR1927 PROTEIN-RELATED"/>
    <property type="match status" value="1"/>
</dbReference>
<keyword evidence="1" id="KW-0472">Membrane</keyword>